<gene>
    <name evidence="4" type="primary">lptA</name>
    <name evidence="6" type="ORF">SCL_2212</name>
</gene>
<protein>
    <recommendedName>
        <fullName evidence="4">Lipopolysaccharide export system protein LptA</fullName>
    </recommendedName>
</protein>
<dbReference type="InterPro" id="IPR005653">
    <property type="entry name" value="OstA-like_N"/>
</dbReference>
<evidence type="ECO:0000256" key="1">
    <source>
        <dbReference type="ARBA" id="ARBA00022448"/>
    </source>
</evidence>
<dbReference type="InParanoid" id="A0A1B4XI66"/>
<keyword evidence="3 4" id="KW-0574">Periplasm</keyword>
<dbReference type="Proteomes" id="UP000243180">
    <property type="component" value="Chromosome"/>
</dbReference>
<comment type="subcellular location">
    <subcellularLocation>
        <location evidence="4">Periplasm</location>
    </subcellularLocation>
</comment>
<keyword evidence="7" id="KW-1185">Reference proteome</keyword>
<keyword evidence="6" id="KW-0762">Sugar transport</keyword>
<comment type="subunit">
    <text evidence="4">Component of the lipopolysaccharide transport and assembly complex.</text>
</comment>
<keyword evidence="1 4" id="KW-0813">Transport</keyword>
<sequence precursor="true">MTHRNIAPLRLVVLFMLSLLAATVAQAASLDEDEPIRVDARSVEANDKTGAVVYSGNVVVEQGRLSIQADRIEVITRKGKTELVRATGKPAKLRQRAETANAEIRAEADRVDYHVSLKNVDLIGHVSLRRGDDLFTADVLHYDLNTKSLNAAGGDKGEGRVHAVIQPKQTADGPAPGP</sequence>
<dbReference type="GO" id="GO:0015920">
    <property type="term" value="P:lipopolysaccharide transport"/>
    <property type="evidence" value="ECO:0007669"/>
    <property type="project" value="UniProtKB-UniRule"/>
</dbReference>
<dbReference type="PANTHER" id="PTHR36504:SF1">
    <property type="entry name" value="LIPOPOLYSACCHARIDE EXPORT SYSTEM PROTEIN LPTA"/>
    <property type="match status" value="1"/>
</dbReference>
<evidence type="ECO:0000313" key="6">
    <source>
        <dbReference type="EMBL" id="BAV34501.1"/>
    </source>
</evidence>
<reference evidence="6 7" key="1">
    <citation type="submission" date="2015-05" db="EMBL/GenBank/DDBJ databases">
        <title>Complete genome sequence of a sulfur-oxidizing gammaproteobacterium strain HA5.</title>
        <authorList>
            <person name="Miura A."/>
            <person name="Kojima H."/>
            <person name="Fukui M."/>
        </authorList>
    </citation>
    <scope>NUCLEOTIDE SEQUENCE [LARGE SCALE GENOMIC DNA]</scope>
    <source>
        <strain evidence="6 7">HA5</strain>
    </source>
</reference>
<proteinExistence type="inferred from homology"/>
<dbReference type="Gene3D" id="2.60.450.10">
    <property type="entry name" value="Lipopolysaccharide (LPS) transport protein A like domain"/>
    <property type="match status" value="1"/>
</dbReference>
<evidence type="ECO:0000259" key="5">
    <source>
        <dbReference type="Pfam" id="PF03968"/>
    </source>
</evidence>
<dbReference type="InterPro" id="IPR014340">
    <property type="entry name" value="LptA"/>
</dbReference>
<dbReference type="OrthoDB" id="9795964at2"/>
<dbReference type="GO" id="GO:0043165">
    <property type="term" value="P:Gram-negative-bacterium-type cell outer membrane assembly"/>
    <property type="evidence" value="ECO:0007669"/>
    <property type="project" value="UniProtKB-UniRule"/>
</dbReference>
<evidence type="ECO:0000256" key="2">
    <source>
        <dbReference type="ARBA" id="ARBA00022729"/>
    </source>
</evidence>
<comment type="function">
    <text evidence="4">Involved in the assembly of lipopolysaccharide (LPS). Required for the translocation of LPS from the inner membrane to the outer membrane. May form a bridge between the inner membrane and the outer membrane, via interactions with LptC and LptD, thereby facilitating LPS transfer across the periplasm.</text>
</comment>
<evidence type="ECO:0000256" key="3">
    <source>
        <dbReference type="ARBA" id="ARBA00022764"/>
    </source>
</evidence>
<feature type="chain" id="PRO_5009003950" description="Lipopolysaccharide export system protein LptA" evidence="4">
    <location>
        <begin position="28"/>
        <end position="178"/>
    </location>
</feature>
<dbReference type="GO" id="GO:0009279">
    <property type="term" value="C:cell outer membrane"/>
    <property type="evidence" value="ECO:0007669"/>
    <property type="project" value="TreeGrafter"/>
</dbReference>
<dbReference type="NCBIfam" id="TIGR03002">
    <property type="entry name" value="outer_YhbN_LptA"/>
    <property type="match status" value="1"/>
</dbReference>
<accession>A0A1B4XI66</accession>
<dbReference type="PANTHER" id="PTHR36504">
    <property type="entry name" value="LIPOPOLYSACCHARIDE EXPORT SYSTEM PROTEIN LPTA"/>
    <property type="match status" value="1"/>
</dbReference>
<dbReference type="AlphaFoldDB" id="A0A1B4XI66"/>
<dbReference type="RefSeq" id="WP_096361236.1">
    <property type="nucleotide sequence ID" value="NZ_AP014879.1"/>
</dbReference>
<dbReference type="EMBL" id="AP014879">
    <property type="protein sequence ID" value="BAV34501.1"/>
    <property type="molecule type" value="Genomic_DNA"/>
</dbReference>
<feature type="domain" description="Organic solvent tolerance-like N-terminal" evidence="5">
    <location>
        <begin position="38"/>
        <end position="147"/>
    </location>
</feature>
<evidence type="ECO:0000313" key="7">
    <source>
        <dbReference type="Proteomes" id="UP000243180"/>
    </source>
</evidence>
<dbReference type="HAMAP" id="MF_01914">
    <property type="entry name" value="LPS_assembly_LptA"/>
    <property type="match status" value="1"/>
</dbReference>
<dbReference type="GO" id="GO:0030288">
    <property type="term" value="C:outer membrane-bounded periplasmic space"/>
    <property type="evidence" value="ECO:0007669"/>
    <property type="project" value="TreeGrafter"/>
</dbReference>
<evidence type="ECO:0000256" key="4">
    <source>
        <dbReference type="HAMAP-Rule" id="MF_01914"/>
    </source>
</evidence>
<comment type="similarity">
    <text evidence="4">Belongs to the LptA family.</text>
</comment>
<organism evidence="6 7">
    <name type="scientific">Sulfuricaulis limicola</name>
    <dbReference type="NCBI Taxonomy" id="1620215"/>
    <lineage>
        <taxon>Bacteria</taxon>
        <taxon>Pseudomonadati</taxon>
        <taxon>Pseudomonadota</taxon>
        <taxon>Gammaproteobacteria</taxon>
        <taxon>Acidiferrobacterales</taxon>
        <taxon>Acidiferrobacteraceae</taxon>
        <taxon>Sulfuricaulis</taxon>
    </lineage>
</organism>
<dbReference type="InterPro" id="IPR052037">
    <property type="entry name" value="LPS_export_LptA"/>
</dbReference>
<dbReference type="GO" id="GO:0001530">
    <property type="term" value="F:lipopolysaccharide binding"/>
    <property type="evidence" value="ECO:0007669"/>
    <property type="project" value="InterPro"/>
</dbReference>
<dbReference type="KEGG" id="slim:SCL_2212"/>
<dbReference type="GO" id="GO:0017089">
    <property type="term" value="F:glycolipid transfer activity"/>
    <property type="evidence" value="ECO:0007669"/>
    <property type="project" value="TreeGrafter"/>
</dbReference>
<keyword evidence="2 4" id="KW-0732">Signal</keyword>
<name>A0A1B4XI66_9GAMM</name>
<dbReference type="Pfam" id="PF03968">
    <property type="entry name" value="LptD_N"/>
    <property type="match status" value="1"/>
</dbReference>
<dbReference type="FunCoup" id="A0A1B4XI66">
    <property type="interactions" value="57"/>
</dbReference>
<feature type="signal peptide" evidence="4">
    <location>
        <begin position="1"/>
        <end position="27"/>
    </location>
</feature>